<sequence>MQRITGLITILFLCSFSVFSQQAHLSGTLTDGKEKIPVYNSVVALLTPVDSILYKFTRSDKKGDFNFNNVKAGNYILMTSHYQYADYIDPIIIKGNENILETIALKSKIELLREVVIKTGSIKIKGDTTSYRASDFVVSENANVEELLKKLPGIQVDKNGTIKAMGETVQKVLVDGEEFFGDDPGMAVKNLRADAVKEVQVFDKKSDQAEFTGIDDGNTKKTINLKLKEDKKKGYFGKIDGANEPFTDADSRNNTNLMLSSFKGKRKLSAFLLNGNTGQDGLGWEDSEKFGSRDDSFSMNMDDDGNVNYEWAGDNNDGEPYVDTQNGFIKNTNAGLQYSNKWNEKQNLNVSPKYNKQIYTNHNTRLSQTQVGDTQLNVDESTVTNVNRSNFKLKAIYDVKLDSVNSLKITANSNFYDTESDEFTNGTTTGNGGILKNKQQRAFTINSDKTSLSASVLFKHKFTKPRRTFTVNSSWNMMNTNSNNFLKSSNESYVNGVFDTKNEVDQNKIGDKTTKNFSASFSYSEPIAKQFSLQFAYQIAFDKGKNNYFTYDYSANTGQYDQLVASLSNEFDQAIITHRPNLKLSYNTKKINYSIGSGFGFTSFDLLDKTMNKEYKRSYTNFFPSASFSYKYKSNSNLRVNYYGSTIQPTLDQLQPLRNNQDFFNQTLGNPDLKQSFKNRIEIFQSSYDMLTETQFYQGIYFNTTTNAIIYSSLIDPESAKTISKPINTNGNFSGNFYLGYGLKFKKIDIDANFSPFFGYIKSALNINNIMGSSENLNTGLSVYLSKSKQKKYDINLSNRFTYNRNSTTQNSEIKSFNTNTLDLDIGVYFAEKWKLSTDYSLNTRQKTVDFQDNLTNQLWNARLQRTFKNDEFTAYFMVRDILNQNIGIQRNVFGNTISQEQNDRLKRYAMIGFTWNFKNKGETEKR</sequence>
<comment type="caution">
    <text evidence="3">The sequence shown here is derived from an EMBL/GenBank/DDBJ whole genome shotgun (WGS) entry which is preliminary data.</text>
</comment>
<dbReference type="SUPFAM" id="SSF56935">
    <property type="entry name" value="Porins"/>
    <property type="match status" value="1"/>
</dbReference>
<feature type="domain" description="Outer membrane protein beta-barrel" evidence="2">
    <location>
        <begin position="460"/>
        <end position="769"/>
    </location>
</feature>
<reference evidence="3 4" key="1">
    <citation type="submission" date="2016-06" db="EMBL/GenBank/DDBJ databases">
        <title>Draft genome sequence of Flavobacterium succinicans strain DD5b.</title>
        <authorList>
            <person name="Poehlein A."/>
            <person name="Daniel R."/>
            <person name="Simeonova D.D."/>
        </authorList>
    </citation>
    <scope>NUCLEOTIDE SEQUENCE [LARGE SCALE GENOMIC DNA]</scope>
    <source>
        <strain evidence="3 4">DD5b</strain>
    </source>
</reference>
<feature type="chain" id="PRO_5008286732" description="Outer membrane protein beta-barrel domain-containing protein" evidence="1">
    <location>
        <begin position="21"/>
        <end position="927"/>
    </location>
</feature>
<proteinExistence type="predicted"/>
<protein>
    <recommendedName>
        <fullName evidence="2">Outer membrane protein beta-barrel domain-containing protein</fullName>
    </recommendedName>
</protein>
<name>A0A199XPJ1_9FLAO</name>
<evidence type="ECO:0000313" key="4">
    <source>
        <dbReference type="Proteomes" id="UP000093807"/>
    </source>
</evidence>
<dbReference type="InterPro" id="IPR041700">
    <property type="entry name" value="OMP_b-brl_3"/>
</dbReference>
<evidence type="ECO:0000259" key="2">
    <source>
        <dbReference type="Pfam" id="PF14905"/>
    </source>
</evidence>
<dbReference type="GO" id="GO:0030246">
    <property type="term" value="F:carbohydrate binding"/>
    <property type="evidence" value="ECO:0007669"/>
    <property type="project" value="InterPro"/>
</dbReference>
<dbReference type="OrthoDB" id="1682379at2"/>
<dbReference type="PATRIC" id="fig|29536.5.peg.2216"/>
<dbReference type="SUPFAM" id="SSF49452">
    <property type="entry name" value="Starch-binding domain-like"/>
    <property type="match status" value="1"/>
</dbReference>
<gene>
    <name evidence="3" type="ORF">FLB_21190</name>
</gene>
<organism evidence="3 4">
    <name type="scientific">Flavobacterium succinicans</name>
    <dbReference type="NCBI Taxonomy" id="29536"/>
    <lineage>
        <taxon>Bacteria</taxon>
        <taxon>Pseudomonadati</taxon>
        <taxon>Bacteroidota</taxon>
        <taxon>Flavobacteriia</taxon>
        <taxon>Flavobacteriales</taxon>
        <taxon>Flavobacteriaceae</taxon>
        <taxon>Flavobacterium</taxon>
    </lineage>
</organism>
<feature type="domain" description="Outer membrane protein beta-barrel" evidence="2">
    <location>
        <begin position="775"/>
        <end position="916"/>
    </location>
</feature>
<dbReference type="RefSeq" id="WP_064715914.1">
    <property type="nucleotide sequence ID" value="NZ_JMTM01000060.1"/>
</dbReference>
<dbReference type="AlphaFoldDB" id="A0A199XPJ1"/>
<dbReference type="Pfam" id="PF14905">
    <property type="entry name" value="OMP_b-brl_3"/>
    <property type="match status" value="2"/>
</dbReference>
<accession>A0A199XPJ1</accession>
<feature type="signal peptide" evidence="1">
    <location>
        <begin position="1"/>
        <end position="20"/>
    </location>
</feature>
<evidence type="ECO:0000256" key="1">
    <source>
        <dbReference type="SAM" id="SignalP"/>
    </source>
</evidence>
<dbReference type="EMBL" id="JMTM01000060">
    <property type="protein sequence ID" value="OAZ03332.1"/>
    <property type="molecule type" value="Genomic_DNA"/>
</dbReference>
<evidence type="ECO:0000313" key="3">
    <source>
        <dbReference type="EMBL" id="OAZ03332.1"/>
    </source>
</evidence>
<keyword evidence="1" id="KW-0732">Signal</keyword>
<keyword evidence="4" id="KW-1185">Reference proteome</keyword>
<dbReference type="InterPro" id="IPR013784">
    <property type="entry name" value="Carb-bd-like_fold"/>
</dbReference>
<dbReference type="Proteomes" id="UP000093807">
    <property type="component" value="Unassembled WGS sequence"/>
</dbReference>